<proteinExistence type="predicted"/>
<evidence type="ECO:0000313" key="5">
    <source>
        <dbReference type="Proteomes" id="UP001500962"/>
    </source>
</evidence>
<feature type="region of interest" description="Disordered" evidence="1">
    <location>
        <begin position="63"/>
        <end position="90"/>
    </location>
</feature>
<dbReference type="EMBL" id="BAAADN010000024">
    <property type="protein sequence ID" value="GAA0460282.1"/>
    <property type="molecule type" value="Genomic_DNA"/>
</dbReference>
<organism evidence="2 5">
    <name type="scientific">Halococcus dombrowskii</name>
    <dbReference type="NCBI Taxonomy" id="179637"/>
    <lineage>
        <taxon>Archaea</taxon>
        <taxon>Methanobacteriati</taxon>
        <taxon>Methanobacteriota</taxon>
        <taxon>Stenosarchaea group</taxon>
        <taxon>Halobacteria</taxon>
        <taxon>Halobacteriales</taxon>
        <taxon>Halococcaceae</taxon>
        <taxon>Halococcus</taxon>
    </lineage>
</organism>
<dbReference type="AlphaFoldDB" id="A0AAV3SGI4"/>
<sequence length="90" mass="10259">MGRFAERERERYRVIVERSGDNDDMTMEIESGPTELPSVVGDAIAGLTHCDVTAYRLDENGNRVGEPAYEERIEDPYEDERELSSTNSPY</sequence>
<dbReference type="KEGG" id="hdo:MUK72_18045"/>
<protein>
    <submittedName>
        <fullName evidence="2">Uncharacterized protein</fullName>
    </submittedName>
</protein>
<evidence type="ECO:0000313" key="3">
    <source>
        <dbReference type="EMBL" id="UOO97169.1"/>
    </source>
</evidence>
<keyword evidence="3" id="KW-0614">Plasmid</keyword>
<reference evidence="2" key="1">
    <citation type="journal article" date="2014" name="Int. J. Syst. Evol. Microbiol.">
        <title>Complete genome sequence of Corynebacterium casei LMG S-19264T (=DSM 44701T), isolated from a smear-ripened cheese.</title>
        <authorList>
            <consortium name="US DOE Joint Genome Institute (JGI-PGF)"/>
            <person name="Walter F."/>
            <person name="Albersmeier A."/>
            <person name="Kalinowski J."/>
            <person name="Ruckert C."/>
        </authorList>
    </citation>
    <scope>NUCLEOTIDE SEQUENCE</scope>
    <source>
        <strain evidence="2">JCM 12289</strain>
    </source>
</reference>
<geneLocation type="plasmid" evidence="3 4">
    <name>unnamed3</name>
</geneLocation>
<evidence type="ECO:0000256" key="1">
    <source>
        <dbReference type="SAM" id="MobiDB-lite"/>
    </source>
</evidence>
<accession>A0AAV3SGI4</accession>
<evidence type="ECO:0000313" key="4">
    <source>
        <dbReference type="Proteomes" id="UP000830542"/>
    </source>
</evidence>
<dbReference type="GeneID" id="71763791"/>
<evidence type="ECO:0000313" key="2">
    <source>
        <dbReference type="EMBL" id="GAA0460282.1"/>
    </source>
</evidence>
<gene>
    <name evidence="2" type="ORF">GCM10008985_15920</name>
    <name evidence="3" type="ORF">MUK72_18045</name>
</gene>
<name>A0AAV3SGI4_HALDO</name>
<keyword evidence="4" id="KW-1185">Reference proteome</keyword>
<dbReference type="Proteomes" id="UP000830542">
    <property type="component" value="Plasmid unnamed3"/>
</dbReference>
<reference evidence="3" key="2">
    <citation type="submission" date="2022-04" db="EMBL/GenBank/DDBJ databases">
        <title>Sequencing and genomic assembly of Halococcus dombrowskii.</title>
        <authorList>
            <person name="Lim S.W."/>
            <person name="MacLea K.S."/>
        </authorList>
    </citation>
    <scope>NUCLEOTIDE SEQUENCE</scope>
    <source>
        <strain evidence="3">H4</strain>
        <plasmid evidence="3">unnamed3</plasmid>
    </source>
</reference>
<reference evidence="2" key="3">
    <citation type="submission" date="2023-12" db="EMBL/GenBank/DDBJ databases">
        <authorList>
            <person name="Sun Q."/>
            <person name="Inoue M."/>
        </authorList>
    </citation>
    <scope>NUCLEOTIDE SEQUENCE</scope>
    <source>
        <strain evidence="2">JCM 12289</strain>
    </source>
</reference>
<dbReference type="RefSeq" id="WP_244706574.1">
    <property type="nucleotide sequence ID" value="NZ_BAAADN010000024.1"/>
</dbReference>
<dbReference type="EMBL" id="CP095008">
    <property type="protein sequence ID" value="UOO97169.1"/>
    <property type="molecule type" value="Genomic_DNA"/>
</dbReference>
<dbReference type="Proteomes" id="UP001500962">
    <property type="component" value="Unassembled WGS sequence"/>
</dbReference>